<dbReference type="InterPro" id="IPR000157">
    <property type="entry name" value="TIR_dom"/>
</dbReference>
<name>A0A5S4EL77_9PROT</name>
<evidence type="ECO:0000259" key="1">
    <source>
        <dbReference type="PROSITE" id="PS50104"/>
    </source>
</evidence>
<dbReference type="InterPro" id="IPR035897">
    <property type="entry name" value="Toll_tir_struct_dom_sf"/>
</dbReference>
<protein>
    <recommendedName>
        <fullName evidence="1">TIR domain-containing protein</fullName>
    </recommendedName>
</protein>
<dbReference type="Pfam" id="PF13676">
    <property type="entry name" value="TIR_2"/>
    <property type="match status" value="1"/>
</dbReference>
<feature type="domain" description="TIR" evidence="1">
    <location>
        <begin position="1"/>
        <end position="157"/>
    </location>
</feature>
<gene>
    <name evidence="2" type="ORF">ACCUM_0060</name>
</gene>
<dbReference type="PROSITE" id="PS50104">
    <property type="entry name" value="TIR"/>
    <property type="match status" value="1"/>
</dbReference>
<sequence>MGSQIFISYSHADKDSYGGQDFIAELLQALRTVPGIRDRLWIDEQGIEVGDRFDDKIQKAMADSAIAILLVSNHFLNSDYVTRRELPFLLRRTECQGLKLGILYLGAVPDEALSSERVDHDGKPYRLELLRTLGFNHPTKPLSAIESRSKRDLLYRKVVTWADRQLHPVSPPVHPASGPRPELAIFLEARRDHWQHQFCMGTHASPIRPRLDCPAPATVIGDDLDGEFLFKLLFGSDPATFGDLFALAFATNGAAEPTLGPLRVHLLTASGQLHRLPWSTLAYQGRALSQVGWTIEFHTPGEPEFPDHPRHRCHFPGRLLLATSAQRRQAAHFDDLRRFFQRHWPQNPEPALAADADALRGALRVGSTRLVYYYGPASRDGLLLQDAADGGWVSWSELAQWLRESRSVSLLFLNLVNEAGDEALAHGPLLLDTVKGAVLFQCNPRAAAHDAARAGLAWLDAVFSRRIDPVVALHHHGCGHISAWTRYSTWETVEPARLQNPDLVNLLLDRRQQRDTLAGARDDFYTDAVRRIHHVVALGTPGCRTRDFPPMIQQHLVRNQREGEAYYYQSVDLTPGIDDVQGVDDRVRRRFRLTPRQALLDGLLDREALAGTAFCFLVLGWQAGDAARLLPAVAEWCSKRLAAELGSGGWQAKVRVISIVALEAERTDELVNMVDDLIEVYDADRCFHFARLERLAAVLRSDLRSYFRNETLCACHDRYREEFPELLLGKRKEMPFDEAVSTIRRGEPDNWGNMYDELKDLSATGAWPPPHYDANFWSRRDAR</sequence>
<dbReference type="OrthoDB" id="4512556at2"/>
<accession>A0A5S4EL77</accession>
<proteinExistence type="predicted"/>
<evidence type="ECO:0000313" key="2">
    <source>
        <dbReference type="EMBL" id="TMQ76121.1"/>
    </source>
</evidence>
<keyword evidence="3" id="KW-1185">Reference proteome</keyword>
<dbReference type="RefSeq" id="WP_138678406.1">
    <property type="nucleotide sequence ID" value="NZ_SWAD01000062.1"/>
</dbReference>
<evidence type="ECO:0000313" key="3">
    <source>
        <dbReference type="Proteomes" id="UP000306324"/>
    </source>
</evidence>
<dbReference type="AlphaFoldDB" id="A0A5S4EL77"/>
<comment type="caution">
    <text evidence="2">The sequence shown here is derived from an EMBL/GenBank/DDBJ whole genome shotgun (WGS) entry which is preliminary data.</text>
</comment>
<reference evidence="2 3" key="1">
    <citation type="submission" date="2019-04" db="EMBL/GenBank/DDBJ databases">
        <title>A novel phosphate-accumulating bacterium identified in bioreactor for phosphate removal from wastewater.</title>
        <authorList>
            <person name="Kotlyarov R.Y."/>
            <person name="Beletsky A.V."/>
            <person name="Kallistova A.Y."/>
            <person name="Dorofeev A.G."/>
            <person name="Nikolaev Y.Y."/>
            <person name="Pimenov N.V."/>
            <person name="Ravin N.V."/>
            <person name="Mardanov A.V."/>
        </authorList>
    </citation>
    <scope>NUCLEOTIDE SEQUENCE [LARGE SCALE GENOMIC DNA]</scope>
    <source>
        <strain evidence="2 3">Bin19</strain>
    </source>
</reference>
<dbReference type="SUPFAM" id="SSF52200">
    <property type="entry name" value="Toll/Interleukin receptor TIR domain"/>
    <property type="match status" value="1"/>
</dbReference>
<dbReference type="Gene3D" id="3.40.50.10140">
    <property type="entry name" value="Toll/interleukin-1 receptor homology (TIR) domain"/>
    <property type="match status" value="1"/>
</dbReference>
<dbReference type="EMBL" id="SWAD01000062">
    <property type="protein sequence ID" value="TMQ76121.1"/>
    <property type="molecule type" value="Genomic_DNA"/>
</dbReference>
<dbReference type="Proteomes" id="UP000306324">
    <property type="component" value="Unassembled WGS sequence"/>
</dbReference>
<dbReference type="GO" id="GO:0007165">
    <property type="term" value="P:signal transduction"/>
    <property type="evidence" value="ECO:0007669"/>
    <property type="project" value="InterPro"/>
</dbReference>
<organism evidence="2 3">
    <name type="scientific">Candidatus Accumulibacter phosphatis</name>
    <dbReference type="NCBI Taxonomy" id="327160"/>
    <lineage>
        <taxon>Bacteria</taxon>
        <taxon>Pseudomonadati</taxon>
        <taxon>Pseudomonadota</taxon>
        <taxon>Betaproteobacteria</taxon>
        <taxon>Candidatus Accumulibacter</taxon>
    </lineage>
</organism>